<dbReference type="Proteomes" id="UP000198814">
    <property type="component" value="Unassembled WGS sequence"/>
</dbReference>
<evidence type="ECO:0000313" key="2">
    <source>
        <dbReference type="Proteomes" id="UP000198814"/>
    </source>
</evidence>
<evidence type="ECO:0008006" key="3">
    <source>
        <dbReference type="Google" id="ProtNLM"/>
    </source>
</evidence>
<dbReference type="STRING" id="42354.SAMN05216333_10467"/>
<dbReference type="InterPro" id="IPR025293">
    <property type="entry name" value="YfiR/HmsC-like"/>
</dbReference>
<dbReference type="AlphaFoldDB" id="A0A1H8LUV0"/>
<dbReference type="RefSeq" id="WP_090316450.1">
    <property type="nucleotide sequence ID" value="NZ_FNOE01000004.1"/>
</dbReference>
<dbReference type="Pfam" id="PF13689">
    <property type="entry name" value="DUF4154"/>
    <property type="match status" value="1"/>
</dbReference>
<keyword evidence="2" id="KW-1185">Reference proteome</keyword>
<proteinExistence type="predicted"/>
<dbReference type="EMBL" id="FODO01000004">
    <property type="protein sequence ID" value="SEO08859.1"/>
    <property type="molecule type" value="Genomic_DNA"/>
</dbReference>
<organism evidence="1 2">
    <name type="scientific">Nitrosomonas oligotropha</name>
    <dbReference type="NCBI Taxonomy" id="42354"/>
    <lineage>
        <taxon>Bacteria</taxon>
        <taxon>Pseudomonadati</taxon>
        <taxon>Pseudomonadota</taxon>
        <taxon>Betaproteobacteria</taxon>
        <taxon>Nitrosomonadales</taxon>
        <taxon>Nitrosomonadaceae</taxon>
        <taxon>Nitrosomonas</taxon>
    </lineage>
</organism>
<reference evidence="2" key="1">
    <citation type="submission" date="2016-10" db="EMBL/GenBank/DDBJ databases">
        <authorList>
            <person name="Varghese N."/>
            <person name="Submissions S."/>
        </authorList>
    </citation>
    <scope>NUCLEOTIDE SEQUENCE [LARGE SCALE GENOMIC DNA]</scope>
    <source>
        <strain evidence="2">Nm76</strain>
    </source>
</reference>
<name>A0A1H8LUV0_9PROT</name>
<protein>
    <recommendedName>
        <fullName evidence="3">YfiR family protein</fullName>
    </recommendedName>
</protein>
<dbReference type="OrthoDB" id="8527941at2"/>
<evidence type="ECO:0000313" key="1">
    <source>
        <dbReference type="EMBL" id="SEO08859.1"/>
    </source>
</evidence>
<accession>A0A1H8LUV0</accession>
<sequence length="186" mass="21058">MTFPLKKLRQQAQRIAKIMAMIGCIALSVHSPVTRAEQPSEYRLKVAFLYNFIAYTEWPEQQSLNLNFCIYGDDPFGEHLQHLRGKKTSEQEIVIQHKNTIEDLAACQIVFISRSVIHDLGTILNQLNEKPILTISDSPNASLQGVVINMSIKEGKVTFEANIARAKRNGLKLSSQLLRFASEVYQ</sequence>
<gene>
    <name evidence="1" type="ORF">SAMN05216333_10467</name>
</gene>